<feature type="transmembrane region" description="Helical" evidence="1">
    <location>
        <begin position="57"/>
        <end position="80"/>
    </location>
</feature>
<gene>
    <name evidence="2" type="ORF">PSEUBRA_SCAF5g02347</name>
</gene>
<dbReference type="OrthoDB" id="3197626at2759"/>
<dbReference type="eggNOG" id="ENOG502SSVS">
    <property type="taxonomic scope" value="Eukaryota"/>
</dbReference>
<dbReference type="OMA" id="RYCLLFT"/>
<reference evidence="3" key="1">
    <citation type="journal article" date="2013" name="Genome Announc.">
        <title>Draft genome sequence of Pseudozyma brasiliensis sp. nov. strain GHG001, a high producer of endo-1,4-xylanase isolated from an insect pest of sugarcane.</title>
        <authorList>
            <person name="Oliveira J.V.D.C."/>
            <person name="dos Santos R.A.C."/>
            <person name="Borges T.A."/>
            <person name="Riano-Pachon D.M."/>
            <person name="Goldman G.H."/>
        </authorList>
    </citation>
    <scope>NUCLEOTIDE SEQUENCE [LARGE SCALE GENOMIC DNA]</scope>
    <source>
        <strain evidence="3">GHG001</strain>
    </source>
</reference>
<keyword evidence="3" id="KW-1185">Reference proteome</keyword>
<evidence type="ECO:0000313" key="3">
    <source>
        <dbReference type="Proteomes" id="UP000019377"/>
    </source>
</evidence>
<feature type="transmembrane region" description="Helical" evidence="1">
    <location>
        <begin position="92"/>
        <end position="112"/>
    </location>
</feature>
<dbReference type="GeneID" id="27421328"/>
<dbReference type="EMBL" id="KI545891">
    <property type="protein sequence ID" value="EST05495.1"/>
    <property type="molecule type" value="Genomic_DNA"/>
</dbReference>
<feature type="transmembrane region" description="Helical" evidence="1">
    <location>
        <begin position="207"/>
        <end position="226"/>
    </location>
</feature>
<name>V5EKP0_KALBG</name>
<keyword evidence="1" id="KW-1133">Transmembrane helix</keyword>
<feature type="transmembrane region" description="Helical" evidence="1">
    <location>
        <begin position="172"/>
        <end position="195"/>
    </location>
</feature>
<sequence length="388" mass="42281">MTDWKSPVVIGQAFYAAQALMYICIGIFAYDICQYFLFDINMLFVKRQRRWPQLPYILSKIFMIGFLCTSLIFITSTWRINCQATMEAIETQMGFVAVSSSVLLAFRAVCVFNGKTRTAVSVLLAVMTLGLLAAWMEGVTDIQAEWVAQSGNSWTEGACNFTGISENYAIKYIVTIVFDFVVMLLTVVGVVRMNSGSRIGTILVKQGFQYFLATFLINSLVAGLTLANLNPVMSLICAIPSATVCVMCATRLYVNLAEEAKPRPDGTSFAELSGSSMEKFSRFFRRTGQLHPSFAGRSGATASGATAVSQTGVNSLSYTGGNVHPTADAKSFGTISMHDDVEAQRPAAIVSITEERTVSHDPMPEHLVGVLESPKQSAQAQFPNLSKS</sequence>
<feature type="transmembrane region" description="Helical" evidence="1">
    <location>
        <begin position="20"/>
        <end position="45"/>
    </location>
</feature>
<keyword evidence="1" id="KW-0472">Membrane</keyword>
<dbReference type="AlphaFoldDB" id="V5EKP0"/>
<proteinExistence type="predicted"/>
<organism evidence="2 3">
    <name type="scientific">Kalmanozyma brasiliensis (strain GHG001)</name>
    <name type="common">Yeast</name>
    <name type="synonym">Pseudozyma brasiliensis</name>
    <dbReference type="NCBI Taxonomy" id="1365824"/>
    <lineage>
        <taxon>Eukaryota</taxon>
        <taxon>Fungi</taxon>
        <taxon>Dikarya</taxon>
        <taxon>Basidiomycota</taxon>
        <taxon>Ustilaginomycotina</taxon>
        <taxon>Ustilaginomycetes</taxon>
        <taxon>Ustilaginales</taxon>
        <taxon>Ustilaginaceae</taxon>
        <taxon>Kalmanozyma</taxon>
    </lineage>
</organism>
<evidence type="ECO:0000313" key="2">
    <source>
        <dbReference type="EMBL" id="EST05495.1"/>
    </source>
</evidence>
<dbReference type="HOGENOM" id="CLU_059054_3_0_1"/>
<dbReference type="RefSeq" id="XP_016290484.1">
    <property type="nucleotide sequence ID" value="XM_016438632.1"/>
</dbReference>
<feature type="transmembrane region" description="Helical" evidence="1">
    <location>
        <begin position="232"/>
        <end position="254"/>
    </location>
</feature>
<evidence type="ECO:0000256" key="1">
    <source>
        <dbReference type="SAM" id="Phobius"/>
    </source>
</evidence>
<feature type="transmembrane region" description="Helical" evidence="1">
    <location>
        <begin position="119"/>
        <end position="136"/>
    </location>
</feature>
<dbReference type="Proteomes" id="UP000019377">
    <property type="component" value="Unassembled WGS sequence"/>
</dbReference>
<accession>V5EKP0</accession>
<protein>
    <recommendedName>
        <fullName evidence="4">Transmembrane protein</fullName>
    </recommendedName>
</protein>
<keyword evidence="1" id="KW-0812">Transmembrane</keyword>
<evidence type="ECO:0008006" key="4">
    <source>
        <dbReference type="Google" id="ProtNLM"/>
    </source>
</evidence>